<dbReference type="Gene3D" id="1.10.8.60">
    <property type="match status" value="1"/>
</dbReference>
<evidence type="ECO:0000256" key="1">
    <source>
        <dbReference type="ARBA" id="ARBA00022741"/>
    </source>
</evidence>
<sequence length="574" mass="62961">MEITAKKLRDFTIARCSKGPVISIYFDRGLFVSMVIFALATGRNIASIQGKYTKQCQNASMIEQQYIDQALWQIAVDLSTSMPGDVQFQRLVSVIGTVLPCDAVALFRLQDDVLVPVACHGLAPELIGRRFVPNEHPRLSAILSSKAPVRFPPDSDLPDPFDGLLACDGERSCPVHACIGCSLHIDNELVGALTFDALDRNAFASLSDSSVAAFAALAAATLRNVALIQALEQASERQHAIASDLIREARRREGDLVGSSGPMQILRRDIAMVATTDLAVLITGETGTGKELVARTIHAQSSRAEQAIVQINCAALPESVAESELFGHCKGAFTGAVADRAGKFELAHGGTLFLDEIGELPLSLQAKLLRALQQGEIQRIGADYPIKVNVRLIAATNRDLEKEVEEGRFRADLFHRLHVYPIHVPALREHKEDLAGLAGHFLEAGRYRLGVRQIDLHPLALMALQGYDWPGNVRELEHLLLRASLRACQRDRQRVIVREEDLGLPAEEVVPTKAAEIAQAQVLPEEGLREAVDDFQRQMIQAALRVNDGNWTRAARQLKLDRANLQRLAQRLGV</sequence>
<dbReference type="InterPro" id="IPR003018">
    <property type="entry name" value="GAF"/>
</dbReference>
<dbReference type="InterPro" id="IPR002078">
    <property type="entry name" value="Sigma_54_int"/>
</dbReference>
<dbReference type="PROSITE" id="PS00675">
    <property type="entry name" value="SIGMA54_INTERACT_1"/>
    <property type="match status" value="1"/>
</dbReference>
<keyword evidence="2" id="KW-0067">ATP-binding</keyword>
<dbReference type="InterPro" id="IPR025944">
    <property type="entry name" value="Sigma_54_int_dom_CS"/>
</dbReference>
<dbReference type="Pfam" id="PF25601">
    <property type="entry name" value="AAA_lid_14"/>
    <property type="match status" value="1"/>
</dbReference>
<evidence type="ECO:0000313" key="9">
    <source>
        <dbReference type="Proteomes" id="UP000242869"/>
    </source>
</evidence>
<keyword evidence="5" id="KW-0804">Transcription</keyword>
<evidence type="ECO:0000313" key="8">
    <source>
        <dbReference type="EMBL" id="SFN57706.1"/>
    </source>
</evidence>
<dbReference type="EMBL" id="FOVE01000012">
    <property type="protein sequence ID" value="SFN57706.1"/>
    <property type="molecule type" value="Genomic_DNA"/>
</dbReference>
<dbReference type="InterPro" id="IPR058031">
    <property type="entry name" value="AAA_lid_NorR"/>
</dbReference>
<keyword evidence="3" id="KW-0805">Transcription regulation</keyword>
<dbReference type="InterPro" id="IPR009057">
    <property type="entry name" value="Homeodomain-like_sf"/>
</dbReference>
<gene>
    <name evidence="8" type="ORF">SAMN05660284_01815</name>
</gene>
<dbReference type="AlphaFoldDB" id="A0A1I5A5L5"/>
<dbReference type="PROSITE" id="PS00688">
    <property type="entry name" value="SIGMA54_INTERACT_3"/>
    <property type="match status" value="1"/>
</dbReference>
<dbReference type="PANTHER" id="PTHR32071">
    <property type="entry name" value="TRANSCRIPTIONAL REGULATORY PROTEIN"/>
    <property type="match status" value="1"/>
</dbReference>
<dbReference type="Pfam" id="PF02954">
    <property type="entry name" value="HTH_8"/>
    <property type="match status" value="1"/>
</dbReference>
<evidence type="ECO:0000256" key="6">
    <source>
        <dbReference type="SAM" id="Phobius"/>
    </source>
</evidence>
<dbReference type="STRING" id="83765.SAMN05660284_01815"/>
<dbReference type="SMART" id="SM00382">
    <property type="entry name" value="AAA"/>
    <property type="match status" value="1"/>
</dbReference>
<dbReference type="FunFam" id="3.40.50.300:FF:000006">
    <property type="entry name" value="DNA-binding transcriptional regulator NtrC"/>
    <property type="match status" value="1"/>
</dbReference>
<accession>A0A1I5A5L5</accession>
<evidence type="ECO:0000256" key="3">
    <source>
        <dbReference type="ARBA" id="ARBA00023015"/>
    </source>
</evidence>
<keyword evidence="4" id="KW-0238">DNA-binding</keyword>
<dbReference type="Pfam" id="PF01590">
    <property type="entry name" value="GAF"/>
    <property type="match status" value="1"/>
</dbReference>
<proteinExistence type="predicted"/>
<dbReference type="InterPro" id="IPR003593">
    <property type="entry name" value="AAA+_ATPase"/>
</dbReference>
<dbReference type="SMART" id="SM00065">
    <property type="entry name" value="GAF"/>
    <property type="match status" value="1"/>
</dbReference>
<dbReference type="SUPFAM" id="SSF52540">
    <property type="entry name" value="P-loop containing nucleoside triphosphate hydrolases"/>
    <property type="match status" value="1"/>
</dbReference>
<dbReference type="InterPro" id="IPR025943">
    <property type="entry name" value="Sigma_54_int_dom_ATP-bd_2"/>
</dbReference>
<dbReference type="InterPro" id="IPR002197">
    <property type="entry name" value="HTH_Fis"/>
</dbReference>
<dbReference type="Pfam" id="PF00158">
    <property type="entry name" value="Sigma54_activat"/>
    <property type="match status" value="1"/>
</dbReference>
<keyword evidence="6" id="KW-0812">Transmembrane</keyword>
<evidence type="ECO:0000256" key="2">
    <source>
        <dbReference type="ARBA" id="ARBA00022840"/>
    </source>
</evidence>
<dbReference type="GO" id="GO:0005524">
    <property type="term" value="F:ATP binding"/>
    <property type="evidence" value="ECO:0007669"/>
    <property type="project" value="UniProtKB-KW"/>
</dbReference>
<evidence type="ECO:0000256" key="5">
    <source>
        <dbReference type="ARBA" id="ARBA00023163"/>
    </source>
</evidence>
<dbReference type="InterPro" id="IPR025662">
    <property type="entry name" value="Sigma_54_int_dom_ATP-bd_1"/>
</dbReference>
<dbReference type="Gene3D" id="1.10.10.60">
    <property type="entry name" value="Homeodomain-like"/>
    <property type="match status" value="1"/>
</dbReference>
<keyword evidence="6" id="KW-1133">Transmembrane helix</keyword>
<dbReference type="SUPFAM" id="SSF55781">
    <property type="entry name" value="GAF domain-like"/>
    <property type="match status" value="1"/>
</dbReference>
<dbReference type="InterPro" id="IPR029016">
    <property type="entry name" value="GAF-like_dom_sf"/>
</dbReference>
<evidence type="ECO:0000256" key="4">
    <source>
        <dbReference type="ARBA" id="ARBA00023125"/>
    </source>
</evidence>
<protein>
    <submittedName>
        <fullName evidence="8">Anaerobic nitric oxide reductase transcription regulator</fullName>
    </submittedName>
</protein>
<dbReference type="Gene3D" id="3.30.450.40">
    <property type="match status" value="1"/>
</dbReference>
<dbReference type="PANTHER" id="PTHR32071:SF35">
    <property type="entry name" value="ANAEROBIC NITRIC OXIDE REDUCTASE TRANSCRIPTION REGULATOR NORR"/>
    <property type="match status" value="1"/>
</dbReference>
<feature type="domain" description="Sigma-54 factor interaction" evidence="7">
    <location>
        <begin position="256"/>
        <end position="485"/>
    </location>
</feature>
<dbReference type="CDD" id="cd00009">
    <property type="entry name" value="AAA"/>
    <property type="match status" value="1"/>
</dbReference>
<organism evidence="8 9">
    <name type="scientific">Formivibrio citricus</name>
    <dbReference type="NCBI Taxonomy" id="83765"/>
    <lineage>
        <taxon>Bacteria</taxon>
        <taxon>Pseudomonadati</taxon>
        <taxon>Pseudomonadota</taxon>
        <taxon>Betaproteobacteria</taxon>
        <taxon>Neisseriales</taxon>
        <taxon>Chitinibacteraceae</taxon>
        <taxon>Formivibrio</taxon>
    </lineage>
</organism>
<dbReference type="InterPro" id="IPR027417">
    <property type="entry name" value="P-loop_NTPase"/>
</dbReference>
<reference evidence="9" key="1">
    <citation type="submission" date="2016-10" db="EMBL/GenBank/DDBJ databases">
        <authorList>
            <person name="Varghese N."/>
            <person name="Submissions S."/>
        </authorList>
    </citation>
    <scope>NUCLEOTIDE SEQUENCE [LARGE SCALE GENOMIC DNA]</scope>
    <source>
        <strain evidence="9">DSM 6150</strain>
    </source>
</reference>
<dbReference type="GO" id="GO:0043565">
    <property type="term" value="F:sequence-specific DNA binding"/>
    <property type="evidence" value="ECO:0007669"/>
    <property type="project" value="InterPro"/>
</dbReference>
<keyword evidence="9" id="KW-1185">Reference proteome</keyword>
<dbReference type="NCBIfam" id="NF003451">
    <property type="entry name" value="PRK05022.1"/>
    <property type="match status" value="1"/>
</dbReference>
<dbReference type="PROSITE" id="PS00676">
    <property type="entry name" value="SIGMA54_INTERACT_2"/>
    <property type="match status" value="1"/>
</dbReference>
<keyword evidence="6" id="KW-0472">Membrane</keyword>
<dbReference type="Gene3D" id="3.40.50.300">
    <property type="entry name" value="P-loop containing nucleotide triphosphate hydrolases"/>
    <property type="match status" value="1"/>
</dbReference>
<dbReference type="SUPFAM" id="SSF46689">
    <property type="entry name" value="Homeodomain-like"/>
    <property type="match status" value="1"/>
</dbReference>
<evidence type="ECO:0000259" key="7">
    <source>
        <dbReference type="PROSITE" id="PS50045"/>
    </source>
</evidence>
<name>A0A1I5A5L5_9NEIS</name>
<dbReference type="PROSITE" id="PS50045">
    <property type="entry name" value="SIGMA54_INTERACT_4"/>
    <property type="match status" value="1"/>
</dbReference>
<dbReference type="PRINTS" id="PR01590">
    <property type="entry name" value="HTHFIS"/>
</dbReference>
<keyword evidence="1" id="KW-0547">Nucleotide-binding</keyword>
<dbReference type="Proteomes" id="UP000242869">
    <property type="component" value="Unassembled WGS sequence"/>
</dbReference>
<dbReference type="GO" id="GO:0006355">
    <property type="term" value="P:regulation of DNA-templated transcription"/>
    <property type="evidence" value="ECO:0007669"/>
    <property type="project" value="InterPro"/>
</dbReference>
<feature type="transmembrane region" description="Helical" evidence="6">
    <location>
        <begin position="21"/>
        <end position="40"/>
    </location>
</feature>